<dbReference type="PANTHER" id="PTHR31463:SF1">
    <property type="entry name" value="MACROPHAGE-EXPRESSED GENE 1 PROTEIN"/>
    <property type="match status" value="1"/>
</dbReference>
<dbReference type="Proteomes" id="UP000828390">
    <property type="component" value="Unassembled WGS sequence"/>
</dbReference>
<evidence type="ECO:0000313" key="4">
    <source>
        <dbReference type="Proteomes" id="UP000828390"/>
    </source>
</evidence>
<dbReference type="GO" id="GO:0030670">
    <property type="term" value="C:phagocytic vesicle membrane"/>
    <property type="evidence" value="ECO:0007669"/>
    <property type="project" value="UniProtKB-SubCell"/>
</dbReference>
<protein>
    <recommendedName>
        <fullName evidence="2">MACPF domain-containing protein</fullName>
    </recommendedName>
</protein>
<sequence length="739" mass="82119">MLKAADTDNYTRLQVSHPTGDPRSCMLGQSGPRYRFEVLPGGGWDNLRNKETGMIVKLNFSQCRTTEDGRFMLPDGVYTVPLKRSKIETSADLFEHWSNYSSTLSHSININAGLNLPHVGISGSFSAEYQRVKESQHMDKSTTARVQARYLQYASKLEPDTPVSDAFRKRLYKIAASLLLNRTDLARYESQLLIRDYGTHVITSLDVGAALVQVDQLSQSYMRKYQGQKIAITASASASFLKVFNMDAKYSMSISSSQVDEYQKSKTSSQILTYGGPIFSPVNFSANQWSENLFNDLVALDKSGDPIYYLVNDVNLPDVPPSVVYQVSRQVKEAVEVYYRHNTIAGCTREDSPNFSFQANADDGSCKPTKTNFTFGGLYQRCTSTGSQDRCAGLRQKNPQTGSDSCPSGYEAILLQSGTRSAHESRKECNRCWVFFHCCKTRSYPTAAKFESYWCAASGRVAVNSGFLFGGLYTENTMNLNTQDKSCPETYYKMKFLTDLTVCVSDDYELGSRYALPFAGFFSCKNGYPLALKEKSDLLKSSGRSSMLTNFMRESGPASYPTSCPESYSQHLALIYDDFSVHYCIKTGAITASGLPPIKQPPFMEAPDEALSDDQELSVVVNNAGDVWKKENNAEPNLKSKLGAVDGMSTEGELSETLESPSKSSVGLSGGYIVLITVFATLACVVVTSLIVFRVRRYRKRYRNTDPWSSREENRHIAAAARTLGYTQMDAETPPTTRT</sequence>
<dbReference type="SMART" id="SM00457">
    <property type="entry name" value="MACPF"/>
    <property type="match status" value="1"/>
</dbReference>
<accession>A0A9D4R860</accession>
<reference evidence="3" key="2">
    <citation type="submission" date="2020-11" db="EMBL/GenBank/DDBJ databases">
        <authorList>
            <person name="McCartney M.A."/>
            <person name="Auch B."/>
            <person name="Kono T."/>
            <person name="Mallez S."/>
            <person name="Becker A."/>
            <person name="Gohl D.M."/>
            <person name="Silverstein K.A.T."/>
            <person name="Koren S."/>
            <person name="Bechman K.B."/>
            <person name="Herman A."/>
            <person name="Abrahante J.E."/>
            <person name="Garbe J."/>
        </authorList>
    </citation>
    <scope>NUCLEOTIDE SEQUENCE</scope>
    <source>
        <strain evidence="3">Duluth1</strain>
        <tissue evidence="3">Whole animal</tissue>
    </source>
</reference>
<keyword evidence="1" id="KW-0472">Membrane</keyword>
<reference evidence="3" key="1">
    <citation type="journal article" date="2019" name="bioRxiv">
        <title>The Genome of the Zebra Mussel, Dreissena polymorpha: A Resource for Invasive Species Research.</title>
        <authorList>
            <person name="McCartney M.A."/>
            <person name="Auch B."/>
            <person name="Kono T."/>
            <person name="Mallez S."/>
            <person name="Zhang Y."/>
            <person name="Obille A."/>
            <person name="Becker A."/>
            <person name="Abrahante J.E."/>
            <person name="Garbe J."/>
            <person name="Badalamenti J.P."/>
            <person name="Herman A."/>
            <person name="Mangelson H."/>
            <person name="Liachko I."/>
            <person name="Sullivan S."/>
            <person name="Sone E.D."/>
            <person name="Koren S."/>
            <person name="Silverstein K.A.T."/>
            <person name="Beckman K.B."/>
            <person name="Gohl D.M."/>
        </authorList>
    </citation>
    <scope>NUCLEOTIDE SEQUENCE</scope>
    <source>
        <strain evidence="3">Duluth1</strain>
        <tissue evidence="3">Whole animal</tissue>
    </source>
</reference>
<organism evidence="3 4">
    <name type="scientific">Dreissena polymorpha</name>
    <name type="common">Zebra mussel</name>
    <name type="synonym">Mytilus polymorpha</name>
    <dbReference type="NCBI Taxonomy" id="45954"/>
    <lineage>
        <taxon>Eukaryota</taxon>
        <taxon>Metazoa</taxon>
        <taxon>Spiralia</taxon>
        <taxon>Lophotrochozoa</taxon>
        <taxon>Mollusca</taxon>
        <taxon>Bivalvia</taxon>
        <taxon>Autobranchia</taxon>
        <taxon>Heteroconchia</taxon>
        <taxon>Euheterodonta</taxon>
        <taxon>Imparidentia</taxon>
        <taxon>Neoheterodontei</taxon>
        <taxon>Myida</taxon>
        <taxon>Dreissenoidea</taxon>
        <taxon>Dreissenidae</taxon>
        <taxon>Dreissena</taxon>
    </lineage>
</organism>
<keyword evidence="1" id="KW-1133">Transmembrane helix</keyword>
<evidence type="ECO:0000313" key="3">
    <source>
        <dbReference type="EMBL" id="KAH3857758.1"/>
    </source>
</evidence>
<name>A0A9D4R860_DREPO</name>
<feature type="domain" description="MACPF" evidence="2">
    <location>
        <begin position="13"/>
        <end position="342"/>
    </location>
</feature>
<dbReference type="InterPro" id="IPR020864">
    <property type="entry name" value="MACPF"/>
</dbReference>
<evidence type="ECO:0000256" key="1">
    <source>
        <dbReference type="SAM" id="Phobius"/>
    </source>
</evidence>
<dbReference type="GO" id="GO:0045087">
    <property type="term" value="P:innate immune response"/>
    <property type="evidence" value="ECO:0007669"/>
    <property type="project" value="UniProtKB-KW"/>
</dbReference>
<comment type="caution">
    <text evidence="3">The sequence shown here is derived from an EMBL/GenBank/DDBJ whole genome shotgun (WGS) entry which is preliminary data.</text>
</comment>
<dbReference type="CDD" id="cd22579">
    <property type="entry name" value="MPEG1_P2"/>
    <property type="match status" value="1"/>
</dbReference>
<keyword evidence="1" id="KW-0812">Transmembrane</keyword>
<dbReference type="InterPro" id="IPR039707">
    <property type="entry name" value="MPEG1"/>
</dbReference>
<dbReference type="PANTHER" id="PTHR31463">
    <property type="entry name" value="MACROPHAGE-EXPRESSED GENE 1 PROTEIN"/>
    <property type="match status" value="1"/>
</dbReference>
<dbReference type="EMBL" id="JAIWYP010000003">
    <property type="protein sequence ID" value="KAH3857758.1"/>
    <property type="molecule type" value="Genomic_DNA"/>
</dbReference>
<evidence type="ECO:0000259" key="2">
    <source>
        <dbReference type="PROSITE" id="PS51412"/>
    </source>
</evidence>
<dbReference type="AlphaFoldDB" id="A0A9D4R860"/>
<dbReference type="GO" id="GO:0002250">
    <property type="term" value="P:adaptive immune response"/>
    <property type="evidence" value="ECO:0007669"/>
    <property type="project" value="UniProtKB-KW"/>
</dbReference>
<feature type="transmembrane region" description="Helical" evidence="1">
    <location>
        <begin position="670"/>
        <end position="693"/>
    </location>
</feature>
<dbReference type="Pfam" id="PF01823">
    <property type="entry name" value="MACPF"/>
    <property type="match status" value="1"/>
</dbReference>
<proteinExistence type="predicted"/>
<keyword evidence="4" id="KW-1185">Reference proteome</keyword>
<gene>
    <name evidence="3" type="ORF">DPMN_100373</name>
</gene>
<dbReference type="PROSITE" id="PS51412">
    <property type="entry name" value="MACPF_2"/>
    <property type="match status" value="1"/>
</dbReference>